<dbReference type="EC" id="1.8.4.11" evidence="2"/>
<dbReference type="Gene3D" id="3.30.1060.10">
    <property type="entry name" value="Peptide methionine sulphoxide reductase MsrA"/>
    <property type="match status" value="1"/>
</dbReference>
<accession>A0A9Q0M256</accession>
<comment type="similarity">
    <text evidence="1">Belongs to the MsrA Met sulfoxide reductase family.</text>
</comment>
<evidence type="ECO:0000256" key="4">
    <source>
        <dbReference type="ARBA" id="ARBA00030643"/>
    </source>
</evidence>
<dbReference type="InterPro" id="IPR036509">
    <property type="entry name" value="Met_Sox_Rdtase_MsrA_sf"/>
</dbReference>
<gene>
    <name evidence="6" type="ORF">RDWZM_008913</name>
</gene>
<dbReference type="InterPro" id="IPR002569">
    <property type="entry name" value="Met_Sox_Rdtase_MsrA_dom"/>
</dbReference>
<evidence type="ECO:0000313" key="7">
    <source>
        <dbReference type="Proteomes" id="UP001142055"/>
    </source>
</evidence>
<keyword evidence="7" id="KW-1185">Reference proteome</keyword>
<evidence type="ECO:0000259" key="5">
    <source>
        <dbReference type="Pfam" id="PF01625"/>
    </source>
</evidence>
<evidence type="ECO:0000256" key="3">
    <source>
        <dbReference type="ARBA" id="ARBA00023002"/>
    </source>
</evidence>
<dbReference type="PANTHER" id="PTHR43774">
    <property type="entry name" value="PEPTIDE METHIONINE SULFOXIDE REDUCTASE"/>
    <property type="match status" value="1"/>
</dbReference>
<evidence type="ECO:0000256" key="2">
    <source>
        <dbReference type="ARBA" id="ARBA00012502"/>
    </source>
</evidence>
<dbReference type="NCBIfam" id="TIGR00401">
    <property type="entry name" value="msrA"/>
    <property type="match status" value="1"/>
</dbReference>
<dbReference type="HAMAP" id="MF_01401">
    <property type="entry name" value="MsrA"/>
    <property type="match status" value="1"/>
</dbReference>
<dbReference type="AlphaFoldDB" id="A0A9Q0M256"/>
<feature type="domain" description="Peptide methionine sulphoxide reductase MsrA" evidence="5">
    <location>
        <begin position="5"/>
        <end position="140"/>
    </location>
</feature>
<evidence type="ECO:0000256" key="1">
    <source>
        <dbReference type="ARBA" id="ARBA00005591"/>
    </source>
</evidence>
<comment type="caution">
    <text evidence="6">The sequence shown here is derived from an EMBL/GenBank/DDBJ whole genome shotgun (WGS) entry which is preliminary data.</text>
</comment>
<keyword evidence="3" id="KW-0560">Oxidoreductase</keyword>
<reference evidence="6" key="1">
    <citation type="submission" date="2022-12" db="EMBL/GenBank/DDBJ databases">
        <title>Genome assemblies of Blomia tropicalis.</title>
        <authorList>
            <person name="Cui Y."/>
        </authorList>
    </citation>
    <scope>NUCLEOTIDE SEQUENCE</scope>
    <source>
        <tissue evidence="6">Adult mites</tissue>
    </source>
</reference>
<name>A0A9Q0M256_BLOTA</name>
<dbReference type="Proteomes" id="UP001142055">
    <property type="component" value="Chromosome 3"/>
</dbReference>
<organism evidence="6 7">
    <name type="scientific">Blomia tropicalis</name>
    <name type="common">Mite</name>
    <dbReference type="NCBI Taxonomy" id="40697"/>
    <lineage>
        <taxon>Eukaryota</taxon>
        <taxon>Metazoa</taxon>
        <taxon>Ecdysozoa</taxon>
        <taxon>Arthropoda</taxon>
        <taxon>Chelicerata</taxon>
        <taxon>Arachnida</taxon>
        <taxon>Acari</taxon>
        <taxon>Acariformes</taxon>
        <taxon>Sarcoptiformes</taxon>
        <taxon>Astigmata</taxon>
        <taxon>Glycyphagoidea</taxon>
        <taxon>Echimyopodidae</taxon>
        <taxon>Blomia</taxon>
    </lineage>
</organism>
<dbReference type="OMA" id="QCFWGAE"/>
<dbReference type="Pfam" id="PF01625">
    <property type="entry name" value="PMSR"/>
    <property type="match status" value="1"/>
</dbReference>
<sequence length="205" mass="23414">MGSRIGFGMQCFWGAEAIFGSLDGVYTTRVGYAGGSTPTPTYKNLADHIETVEVVFDESRLTLNSLLDTFFKSHDPTTKYKRQYISAIFYYDEEQRKTINNWIEQHSFNFSKPIVTEIIKNEHFHNAENYHQKYHLRKHNDILSELKLNDEQIITSSIATRLNAFCAGFGSLKQLKEGNFNISPKSKKELLTLICEGPNLSECGI</sequence>
<proteinExistence type="inferred from homology"/>
<dbReference type="GO" id="GO:0008113">
    <property type="term" value="F:peptide-methionine (S)-S-oxide reductase activity"/>
    <property type="evidence" value="ECO:0007669"/>
    <property type="project" value="UniProtKB-EC"/>
</dbReference>
<dbReference type="SUPFAM" id="SSF55068">
    <property type="entry name" value="Peptide methionine sulfoxide reductase"/>
    <property type="match status" value="1"/>
</dbReference>
<evidence type="ECO:0000313" key="6">
    <source>
        <dbReference type="EMBL" id="KAJ6217756.1"/>
    </source>
</evidence>
<dbReference type="PANTHER" id="PTHR43774:SF1">
    <property type="entry name" value="PEPTIDE METHIONINE SULFOXIDE REDUCTASE MSRA 2"/>
    <property type="match status" value="1"/>
</dbReference>
<protein>
    <recommendedName>
        <fullName evidence="2">peptide-methionine (S)-S-oxide reductase</fullName>
        <ecNumber evidence="2">1.8.4.11</ecNumber>
    </recommendedName>
    <alternativeName>
        <fullName evidence="4">Peptide-methionine (S)-S-oxide reductase</fullName>
    </alternativeName>
</protein>
<dbReference type="EMBL" id="JAPWDV010000003">
    <property type="protein sequence ID" value="KAJ6217756.1"/>
    <property type="molecule type" value="Genomic_DNA"/>
</dbReference>